<dbReference type="RefSeq" id="WP_260785016.1">
    <property type="nucleotide sequence ID" value="NZ_JAOCQI010000003.1"/>
</dbReference>
<evidence type="ECO:0008006" key="3">
    <source>
        <dbReference type="Google" id="ProtNLM"/>
    </source>
</evidence>
<evidence type="ECO:0000313" key="2">
    <source>
        <dbReference type="Proteomes" id="UP001164420"/>
    </source>
</evidence>
<name>A0ABT2LF83_9RALS</name>
<evidence type="ECO:0000313" key="1">
    <source>
        <dbReference type="EMBL" id="MCT7313269.1"/>
    </source>
</evidence>
<comment type="caution">
    <text evidence="1">The sequence shown here is derived from an EMBL/GenBank/DDBJ whole genome shotgun (WGS) entry which is preliminary data.</text>
</comment>
<keyword evidence="2" id="KW-1185">Reference proteome</keyword>
<organism evidence="1 2">
    <name type="scientific">Ralstonia mojiangensis</name>
    <dbReference type="NCBI Taxonomy" id="2953895"/>
    <lineage>
        <taxon>Bacteria</taxon>
        <taxon>Pseudomonadati</taxon>
        <taxon>Pseudomonadota</taxon>
        <taxon>Betaproteobacteria</taxon>
        <taxon>Burkholderiales</taxon>
        <taxon>Burkholderiaceae</taxon>
        <taxon>Ralstonia</taxon>
    </lineage>
</organism>
<dbReference type="EMBL" id="JAOCQI010000003">
    <property type="protein sequence ID" value="MCT7313269.1"/>
    <property type="molecule type" value="Genomic_DNA"/>
</dbReference>
<sequence>MHILTKLFGTRTTPEATSYPIYLYPGHAIPLRVALDTVAASQDHVQLLEWTKHYSGYIREAAIARCVELGKAECLPPLVGRLNDWVPEVRRAAAHGLLTLLATVPAEHFIPLLPQLRALTEAKRTDHAAWLSHFEQQLVHAGGRDGVLNALSSPDFRLRRAAYFVSHAQRLLEPSALSELGLRSGDIALARHAVTLIDTLPTADQPALLQLALSSSFGPVRLAALHLAVRHPDAPEIDSFLRRALFDAQGTLRHAAARALTTKGIDITPLCLEALASERLDSRRVRTALSLMVEIGAPYVEDVLSRYANDPRVDVRVRAMTLQARQNPAVRDELSQRALRDASPKVRVLGALLCTRFGAYVSLDQVRDLLTNHGDYRAALRICGREKWDHLVCLGWTTEFCSLDNKLLTELRQMLGVWLAREGASWTRPSAQHVDLLLRQQTAAALLELAADKRSVLADCLQRGGVWECSQS</sequence>
<protein>
    <recommendedName>
        <fullName evidence="3">HEAT repeat domain-containing protein</fullName>
    </recommendedName>
</protein>
<proteinExistence type="predicted"/>
<dbReference type="Proteomes" id="UP001164420">
    <property type="component" value="Unassembled WGS sequence"/>
</dbReference>
<gene>
    <name evidence="1" type="ORF">N5J06_20030</name>
</gene>
<dbReference type="Gene3D" id="1.25.10.10">
    <property type="entry name" value="Leucine-rich Repeat Variant"/>
    <property type="match status" value="2"/>
</dbReference>
<dbReference type="InterPro" id="IPR016024">
    <property type="entry name" value="ARM-type_fold"/>
</dbReference>
<dbReference type="SUPFAM" id="SSF48371">
    <property type="entry name" value="ARM repeat"/>
    <property type="match status" value="1"/>
</dbReference>
<accession>A0ABT2LF83</accession>
<reference evidence="1 2" key="1">
    <citation type="journal article" date="2023" name="Front. Microbiol.">
        <title>Ralstonia chuxiongensis sp. nov., Ralstonia mojiangensis sp. nov., and Ralstonia soli sp. nov., isolated from tobacco fields, are three novel species in the family Burkholderiaceae.</title>
        <authorList>
            <person name="Lu C.H."/>
            <person name="Zhang Y.Y."/>
            <person name="Jiang N."/>
            <person name="Chen W."/>
            <person name="Shao X."/>
            <person name="Zhao Z.M."/>
            <person name="Lu W.L."/>
            <person name="Hu X."/>
            <person name="Xi Y.X."/>
            <person name="Zou S.Y."/>
            <person name="Wei Q.J."/>
            <person name="Lin Z.L."/>
            <person name="Gong L."/>
            <person name="Gai X.T."/>
            <person name="Zhang L.Q."/>
            <person name="Li J.Y."/>
            <person name="Jin Y."/>
            <person name="Xia Z.Y."/>
        </authorList>
    </citation>
    <scope>NUCLEOTIDE SEQUENCE [LARGE SCALE GENOMIC DNA]</scope>
    <source>
        <strain evidence="1 2">22TCJT01-1</strain>
    </source>
</reference>
<dbReference type="InterPro" id="IPR011989">
    <property type="entry name" value="ARM-like"/>
</dbReference>